<accession>A0A3M5VJY7</accession>
<name>A0A3M5VJY7_PSESX</name>
<organism evidence="1 2">
    <name type="scientific">Pseudomonas syringae pv. avii</name>
    <dbReference type="NCBI Taxonomy" id="663959"/>
    <lineage>
        <taxon>Bacteria</taxon>
        <taxon>Pseudomonadati</taxon>
        <taxon>Pseudomonadota</taxon>
        <taxon>Gammaproteobacteria</taxon>
        <taxon>Pseudomonadales</taxon>
        <taxon>Pseudomonadaceae</taxon>
        <taxon>Pseudomonas</taxon>
        <taxon>Pseudomonas syringae</taxon>
    </lineage>
</organism>
<gene>
    <name evidence="1" type="ORF">ALP29_201003</name>
</gene>
<proteinExistence type="predicted"/>
<protein>
    <submittedName>
        <fullName evidence="1">Uncharacterized protein</fullName>
    </submittedName>
</protein>
<evidence type="ECO:0000313" key="2">
    <source>
        <dbReference type="Proteomes" id="UP000280395"/>
    </source>
</evidence>
<evidence type="ECO:0000313" key="1">
    <source>
        <dbReference type="EMBL" id="RMU57853.1"/>
    </source>
</evidence>
<sequence>MNTWIKRLQAFDQHLVRSQIGGGHWRVIRLGGHRDVGAPERQDYFPGQSCQLYYRGEQWVWQVLQGIGHGWNSPRWVSRSRVRYSAASARPSLNWAFCARLDSSRRLIRSTRIGSGSSPSSRSS</sequence>
<dbReference type="AlphaFoldDB" id="A0A3M5VJY7"/>
<dbReference type="Proteomes" id="UP000280395">
    <property type="component" value="Unassembled WGS sequence"/>
</dbReference>
<dbReference type="EMBL" id="RBUA01000617">
    <property type="protein sequence ID" value="RMU57853.1"/>
    <property type="molecule type" value="Genomic_DNA"/>
</dbReference>
<reference evidence="1 2" key="1">
    <citation type="submission" date="2018-08" db="EMBL/GenBank/DDBJ databases">
        <title>Recombination of ecologically and evolutionarily significant loci maintains genetic cohesion in the Pseudomonas syringae species complex.</title>
        <authorList>
            <person name="Dillon M."/>
            <person name="Thakur S."/>
            <person name="Almeida R.N.D."/>
            <person name="Weir B.S."/>
            <person name="Guttman D.S."/>
        </authorList>
    </citation>
    <scope>NUCLEOTIDE SEQUENCE [LARGE SCALE GENOMIC DNA]</scope>
    <source>
        <strain evidence="1 2">ICMP 14479</strain>
    </source>
</reference>
<comment type="caution">
    <text evidence="1">The sequence shown here is derived from an EMBL/GenBank/DDBJ whole genome shotgun (WGS) entry which is preliminary data.</text>
</comment>